<dbReference type="InParanoid" id="S7W5L7"/>
<protein>
    <submittedName>
        <fullName evidence="2">Biotin-requiring enzyme</fullName>
    </submittedName>
</protein>
<dbReference type="Proteomes" id="UP000014978">
    <property type="component" value="Unassembled WGS sequence"/>
</dbReference>
<sequence>CIDKNNILIEIIDNKIYTRILKYNKFKSKVLIDNNIIEYYTDDNNDTNTYTLVYKSKQYIFNLSSDKVYSPTSGKITNILVKDNETVIINQKYMEIEIMKIRVYLEVKKEGKIKILKKINDKIDKGEVIAIINNNCDMDNNGNNDKPNNNLFDNSINNYTWKDNKDTNYSKLLLYGIYFPEYYWYIPTNIEEIIDIINIYSINNKGKEYFTKVINEAINLFEDTITNNSNYSNNSDKNNLINDNHDNSNNIMNIKLSRLNLLLLSIDKIITKYIDDNIIKLRDLLIDIIFKRLVYKYKNNNNKKNSFCYVPDIYLYSNRIDNIDNLTYSDSYPYILYNNKLINKEEEEIIIRNLKEYYNTSNIFCYYFIYR</sequence>
<dbReference type="InterPro" id="IPR000089">
    <property type="entry name" value="Biotin_lipoyl"/>
</dbReference>
<dbReference type="Gene3D" id="2.40.50.100">
    <property type="match status" value="1"/>
</dbReference>
<dbReference type="SUPFAM" id="SSF51230">
    <property type="entry name" value="Single hybrid motif"/>
    <property type="match status" value="1"/>
</dbReference>
<comment type="caution">
    <text evidence="2">The sequence shown here is derived from an EMBL/GenBank/DDBJ whole genome shotgun (WGS) entry which is preliminary data.</text>
</comment>
<dbReference type="CDD" id="cd06850">
    <property type="entry name" value="biotinyl_domain"/>
    <property type="match status" value="1"/>
</dbReference>
<name>S7W5L7_SPRLO</name>
<dbReference type="HOGENOM" id="CLU_747158_0_0_1"/>
<dbReference type="AlphaFoldDB" id="S7W5L7"/>
<gene>
    <name evidence="2" type="ORF">SLOPH_2502</name>
</gene>
<feature type="non-terminal residue" evidence="2">
    <location>
        <position position="1"/>
    </location>
</feature>
<dbReference type="PANTHER" id="PTHR45728:SF3">
    <property type="entry name" value="ACETYL-COA CARBOXYLASE"/>
    <property type="match status" value="1"/>
</dbReference>
<dbReference type="VEuPathDB" id="MicrosporidiaDB:SLOPH_2502"/>
<feature type="domain" description="Lipoyl-binding" evidence="1">
    <location>
        <begin position="69"/>
        <end position="132"/>
    </location>
</feature>
<dbReference type="InterPro" id="IPR049076">
    <property type="entry name" value="ACCA"/>
</dbReference>
<evidence type="ECO:0000313" key="2">
    <source>
        <dbReference type="EMBL" id="EPR78071.1"/>
    </source>
</evidence>
<dbReference type="InterPro" id="IPR011053">
    <property type="entry name" value="Single_hybrid_motif"/>
</dbReference>
<dbReference type="PANTHER" id="PTHR45728">
    <property type="entry name" value="ACETYL-COA CARBOXYLASE, ISOFORM A"/>
    <property type="match status" value="1"/>
</dbReference>
<dbReference type="EMBL" id="ATCN01001054">
    <property type="protein sequence ID" value="EPR78071.1"/>
    <property type="molecule type" value="Genomic_DNA"/>
</dbReference>
<evidence type="ECO:0000313" key="3">
    <source>
        <dbReference type="Proteomes" id="UP000014978"/>
    </source>
</evidence>
<feature type="non-terminal residue" evidence="2">
    <location>
        <position position="371"/>
    </location>
</feature>
<dbReference type="Pfam" id="PF00364">
    <property type="entry name" value="Biotin_lipoyl"/>
    <property type="match status" value="1"/>
</dbReference>
<accession>S7W5L7</accession>
<dbReference type="STRING" id="1358809.S7W5L7"/>
<dbReference type="GO" id="GO:0003989">
    <property type="term" value="F:acetyl-CoA carboxylase activity"/>
    <property type="evidence" value="ECO:0007669"/>
    <property type="project" value="InterPro"/>
</dbReference>
<dbReference type="GO" id="GO:0005739">
    <property type="term" value="C:mitochondrion"/>
    <property type="evidence" value="ECO:0007669"/>
    <property type="project" value="TreeGrafter"/>
</dbReference>
<keyword evidence="3" id="KW-1185">Reference proteome</keyword>
<reference evidence="3" key="1">
    <citation type="journal article" date="2013" name="PLoS Genet.">
        <title>The genome of Spraguea lophii and the basis of host-microsporidian interactions.</title>
        <authorList>
            <person name="Campbell S.E."/>
            <person name="Williams T.A."/>
            <person name="Yousuf A."/>
            <person name="Soanes D.M."/>
            <person name="Paszkiewicz K.H."/>
            <person name="Williams B.A.P."/>
        </authorList>
    </citation>
    <scope>NUCLEOTIDE SEQUENCE [LARGE SCALE GENOMIC DNA]</scope>
    <source>
        <strain evidence="3">42_110</strain>
    </source>
</reference>
<dbReference type="GO" id="GO:0006633">
    <property type="term" value="P:fatty acid biosynthetic process"/>
    <property type="evidence" value="ECO:0007669"/>
    <property type="project" value="TreeGrafter"/>
</dbReference>
<organism evidence="2 3">
    <name type="scientific">Spraguea lophii (strain 42_110)</name>
    <name type="common">Microsporidian parasite</name>
    <dbReference type="NCBI Taxonomy" id="1358809"/>
    <lineage>
        <taxon>Eukaryota</taxon>
        <taxon>Fungi</taxon>
        <taxon>Fungi incertae sedis</taxon>
        <taxon>Microsporidia</taxon>
        <taxon>Spragueidae</taxon>
        <taxon>Spraguea</taxon>
    </lineage>
</organism>
<evidence type="ECO:0000259" key="1">
    <source>
        <dbReference type="Pfam" id="PF00364"/>
    </source>
</evidence>
<proteinExistence type="predicted"/>